<accession>A0A454CYZ8</accession>
<keyword evidence="1" id="KW-0436">Ligase</keyword>
<dbReference type="GO" id="GO:0051921">
    <property type="term" value="F:adenosylcobyric acid synthase (glutamine-hydrolyzing) activity"/>
    <property type="evidence" value="ECO:0007669"/>
    <property type="project" value="UniProtKB-EC"/>
</dbReference>
<evidence type="ECO:0000313" key="2">
    <source>
        <dbReference type="Proteomes" id="UP000008367"/>
    </source>
</evidence>
<organism evidence="1 2">
    <name type="scientific">Vibrio harveyi</name>
    <name type="common">Beneckea harveyi</name>
    <dbReference type="NCBI Taxonomy" id="669"/>
    <lineage>
        <taxon>Bacteria</taxon>
        <taxon>Pseudomonadati</taxon>
        <taxon>Pseudomonadota</taxon>
        <taxon>Gammaproteobacteria</taxon>
        <taxon>Vibrionales</taxon>
        <taxon>Vibrionaceae</taxon>
        <taxon>Vibrio</taxon>
    </lineage>
</organism>
<evidence type="ECO:0000313" key="1">
    <source>
        <dbReference type="EMBL" id="EKM31598.1"/>
    </source>
</evidence>
<dbReference type="EC" id="6.3.5.10" evidence="1"/>
<gene>
    <name evidence="1" type="primary">cobQ</name>
    <name evidence="1" type="ORF">VCHENC02_2771B</name>
</gene>
<sequence>FCSNKTSF</sequence>
<reference evidence="1 2" key="1">
    <citation type="submission" date="2012-10" db="EMBL/GenBank/DDBJ databases">
        <title>Genome sequence of Vibrio Cholerae HENC-02.</title>
        <authorList>
            <person name="Eppinger M."/>
            <person name="Hasan N.A."/>
            <person name="Sengamalay N."/>
            <person name="Hine E."/>
            <person name="Su Q."/>
            <person name="Daugherty S.C."/>
            <person name="Young S."/>
            <person name="Sadzewicz L."/>
            <person name="Tallon L."/>
            <person name="Cebula T.A."/>
            <person name="Ravel J."/>
            <person name="Colwell R.R."/>
        </authorList>
    </citation>
    <scope>NUCLEOTIDE SEQUENCE [LARGE SCALE GENOMIC DNA]</scope>
    <source>
        <strain evidence="1 2">HENC-02</strain>
    </source>
</reference>
<proteinExistence type="predicted"/>
<comment type="caution">
    <text evidence="1">The sequence shown here is derived from an EMBL/GenBank/DDBJ whole genome shotgun (WGS) entry which is preliminary data.</text>
</comment>
<protein>
    <submittedName>
        <fullName evidence="1">Cobyric acid synthase CobQ</fullName>
        <ecNumber evidence="1">6.3.5.10</ecNumber>
    </submittedName>
</protein>
<dbReference type="EMBL" id="AJSR01001120">
    <property type="protein sequence ID" value="EKM31598.1"/>
    <property type="molecule type" value="Genomic_DNA"/>
</dbReference>
<dbReference type="Proteomes" id="UP000008367">
    <property type="component" value="Unassembled WGS sequence"/>
</dbReference>
<name>A0A454CYZ8_VIBHA</name>
<feature type="non-terminal residue" evidence="1">
    <location>
        <position position="1"/>
    </location>
</feature>